<dbReference type="Proteomes" id="UP000754644">
    <property type="component" value="Unassembled WGS sequence"/>
</dbReference>
<dbReference type="PRINTS" id="PR00727">
    <property type="entry name" value="LEADERPTASE"/>
</dbReference>
<evidence type="ECO:0000256" key="2">
    <source>
        <dbReference type="ARBA" id="ARBA00009370"/>
    </source>
</evidence>
<keyword evidence="7" id="KW-0472">Membrane</keyword>
<feature type="transmembrane region" description="Helical" evidence="7">
    <location>
        <begin position="6"/>
        <end position="25"/>
    </location>
</feature>
<evidence type="ECO:0000256" key="3">
    <source>
        <dbReference type="ARBA" id="ARBA00013208"/>
    </source>
</evidence>
<dbReference type="PROSITE" id="PS00761">
    <property type="entry name" value="SPASE_I_3"/>
    <property type="match status" value="1"/>
</dbReference>
<dbReference type="InterPro" id="IPR019758">
    <property type="entry name" value="Pept_S26A_signal_pept_1_CS"/>
</dbReference>
<dbReference type="GO" id="GO:0009003">
    <property type="term" value="F:signal peptidase activity"/>
    <property type="evidence" value="ECO:0007669"/>
    <property type="project" value="UniProtKB-EC"/>
</dbReference>
<dbReference type="AlphaFoldDB" id="A0A972VZ20"/>
<feature type="transmembrane region" description="Helical" evidence="7">
    <location>
        <begin position="60"/>
        <end position="81"/>
    </location>
</feature>
<evidence type="ECO:0000256" key="5">
    <source>
        <dbReference type="ARBA" id="ARBA00022801"/>
    </source>
</evidence>
<gene>
    <name evidence="9" type="primary">lepB</name>
    <name evidence="9" type="ORF">HQ497_13035</name>
</gene>
<protein>
    <recommendedName>
        <fullName evidence="4 7">Signal peptidase I</fullName>
        <ecNumber evidence="3 7">3.4.21.89</ecNumber>
    </recommendedName>
</protein>
<dbReference type="InterPro" id="IPR019757">
    <property type="entry name" value="Pept_S26A_signal_pept_1_Lys-AS"/>
</dbReference>
<dbReference type="InterPro" id="IPR019533">
    <property type="entry name" value="Peptidase_S26"/>
</dbReference>
<feature type="active site" evidence="6">
    <location>
        <position position="91"/>
    </location>
</feature>
<evidence type="ECO:0000256" key="4">
    <source>
        <dbReference type="ARBA" id="ARBA00019232"/>
    </source>
</evidence>
<evidence type="ECO:0000256" key="7">
    <source>
        <dbReference type="RuleBase" id="RU362042"/>
    </source>
</evidence>
<dbReference type="Pfam" id="PF10502">
    <property type="entry name" value="Peptidase_S26"/>
    <property type="match status" value="1"/>
</dbReference>
<proteinExistence type="inferred from homology"/>
<dbReference type="EC" id="3.4.21.89" evidence="3 7"/>
<evidence type="ECO:0000256" key="6">
    <source>
        <dbReference type="PIRSR" id="PIRSR600223-1"/>
    </source>
</evidence>
<dbReference type="CDD" id="cd06530">
    <property type="entry name" value="S26_SPase_I"/>
    <property type="match status" value="1"/>
</dbReference>
<evidence type="ECO:0000259" key="8">
    <source>
        <dbReference type="Pfam" id="PF10502"/>
    </source>
</evidence>
<dbReference type="GO" id="GO:0004252">
    <property type="term" value="F:serine-type endopeptidase activity"/>
    <property type="evidence" value="ECO:0007669"/>
    <property type="project" value="InterPro"/>
</dbReference>
<organism evidence="9 10">
    <name type="scientific">SAR86 cluster bacterium</name>
    <dbReference type="NCBI Taxonomy" id="2030880"/>
    <lineage>
        <taxon>Bacteria</taxon>
        <taxon>Pseudomonadati</taxon>
        <taxon>Pseudomonadota</taxon>
        <taxon>Gammaproteobacteria</taxon>
        <taxon>SAR86 cluster</taxon>
    </lineage>
</organism>
<feature type="domain" description="Peptidase S26" evidence="8">
    <location>
        <begin position="61"/>
        <end position="250"/>
    </location>
</feature>
<dbReference type="GO" id="GO:0006465">
    <property type="term" value="P:signal peptide processing"/>
    <property type="evidence" value="ECO:0007669"/>
    <property type="project" value="InterPro"/>
</dbReference>
<dbReference type="SUPFAM" id="SSF51306">
    <property type="entry name" value="LexA/Signal peptidase"/>
    <property type="match status" value="1"/>
</dbReference>
<keyword evidence="7" id="KW-1133">Transmembrane helix</keyword>
<dbReference type="InterPro" id="IPR036286">
    <property type="entry name" value="LexA/Signal_pep-like_sf"/>
</dbReference>
<comment type="catalytic activity">
    <reaction evidence="1 7">
        <text>Cleavage of hydrophobic, N-terminal signal or leader sequences from secreted and periplasmic proteins.</text>
        <dbReference type="EC" id="3.4.21.89"/>
    </reaction>
</comment>
<evidence type="ECO:0000313" key="10">
    <source>
        <dbReference type="Proteomes" id="UP000754644"/>
    </source>
</evidence>
<accession>A0A972VZ20</accession>
<comment type="similarity">
    <text evidence="2 7">Belongs to the peptidase S26 family.</text>
</comment>
<feature type="active site" evidence="6">
    <location>
        <position position="145"/>
    </location>
</feature>
<evidence type="ECO:0000256" key="1">
    <source>
        <dbReference type="ARBA" id="ARBA00000677"/>
    </source>
</evidence>
<dbReference type="NCBIfam" id="TIGR02227">
    <property type="entry name" value="sigpep_I_bact"/>
    <property type="match status" value="1"/>
</dbReference>
<dbReference type="PANTHER" id="PTHR43390">
    <property type="entry name" value="SIGNAL PEPTIDASE I"/>
    <property type="match status" value="1"/>
</dbReference>
<comment type="caution">
    <text evidence="9">The sequence shown here is derived from an EMBL/GenBank/DDBJ whole genome shotgun (WGS) entry which is preliminary data.</text>
</comment>
<sequence length="267" mass="30426">MNFPLFLLLSTVVTGVIWLFDILVLRPKRRRNVEQLNAQSVDLTPAMDVARQAVMKESVVVEYAISFFPVLLVVLVLRSFLIEPFQIPTGSMIPTLKVGDFIVVNKFAYGVRLPVFGTKIFAVDEPKNGDVMVFVPPHEDEYFIKRVIGIPGDTIRYENKTLFVNGVEQVQEFVAEIPPNRPDHVVYKETIGGVEHFIHRSPFLGNGPQEWVVPEGKYFMMGDNRDRSSDSRYWGMASEDRIVGKAFAVWLHWDSGLPSFSYNGWIE</sequence>
<dbReference type="GO" id="GO:0016020">
    <property type="term" value="C:membrane"/>
    <property type="evidence" value="ECO:0007669"/>
    <property type="project" value="UniProtKB-SubCell"/>
</dbReference>
<reference evidence="9" key="1">
    <citation type="submission" date="2020-05" db="EMBL/GenBank/DDBJ databases">
        <title>Sulfur intermediates as new biogeochemical hubs in an aquatic model microbial ecosystem.</title>
        <authorList>
            <person name="Vigneron A."/>
        </authorList>
    </citation>
    <scope>NUCLEOTIDE SEQUENCE</scope>
    <source>
        <strain evidence="9">Bin.250</strain>
    </source>
</reference>
<comment type="subcellular location">
    <subcellularLocation>
        <location evidence="7">Membrane</location>
        <topology evidence="7">Multi-pass membrane protein</topology>
    </subcellularLocation>
</comment>
<keyword evidence="7" id="KW-0812">Transmembrane</keyword>
<dbReference type="InterPro" id="IPR000223">
    <property type="entry name" value="Pept_S26A_signal_pept_1"/>
</dbReference>
<keyword evidence="5 7" id="KW-0378">Hydrolase</keyword>
<dbReference type="PROSITE" id="PS00760">
    <property type="entry name" value="SPASE_I_2"/>
    <property type="match status" value="1"/>
</dbReference>
<evidence type="ECO:0000313" key="9">
    <source>
        <dbReference type="EMBL" id="NQV66278.1"/>
    </source>
</evidence>
<dbReference type="Gene3D" id="2.10.109.10">
    <property type="entry name" value="Umud Fragment, subunit A"/>
    <property type="match status" value="1"/>
</dbReference>
<name>A0A972VZ20_9GAMM</name>
<keyword evidence="7" id="KW-0645">Protease</keyword>
<dbReference type="EMBL" id="JABMOJ010000493">
    <property type="protein sequence ID" value="NQV66278.1"/>
    <property type="molecule type" value="Genomic_DNA"/>
</dbReference>
<dbReference type="PANTHER" id="PTHR43390:SF1">
    <property type="entry name" value="CHLOROPLAST PROCESSING PEPTIDASE"/>
    <property type="match status" value="1"/>
</dbReference>